<keyword evidence="2" id="KW-1185">Reference proteome</keyword>
<protein>
    <recommendedName>
        <fullName evidence="3">DUF1450 domain-containing protein</fullName>
    </recommendedName>
</protein>
<evidence type="ECO:0000313" key="2">
    <source>
        <dbReference type="Proteomes" id="UP000298246"/>
    </source>
</evidence>
<dbReference type="RefSeq" id="WP_134748857.1">
    <property type="nucleotide sequence ID" value="NZ_MYFO02000001.1"/>
</dbReference>
<dbReference type="AlphaFoldDB" id="A0A4Y8QAH9"/>
<dbReference type="Proteomes" id="UP000298246">
    <property type="component" value="Unassembled WGS sequence"/>
</dbReference>
<sequence>MRTIKYCCRNEKFGSKSIYKTLKSEHPELKQKKKDCLSNCKLCKKQCIVMVGKKEVLCAESADALYMQLKELIAAASEERVPVM</sequence>
<comment type="caution">
    <text evidence="1">The sequence shown here is derived from an EMBL/GenBank/DDBJ whole genome shotgun (WGS) entry which is preliminary data.</text>
</comment>
<name>A0A4Y8QAH9_9BACL</name>
<gene>
    <name evidence="1" type="ORF">B5M42_01275</name>
</gene>
<organism evidence="1 2">
    <name type="scientific">Paenibacillus athensensis</name>
    <dbReference type="NCBI Taxonomy" id="1967502"/>
    <lineage>
        <taxon>Bacteria</taxon>
        <taxon>Bacillati</taxon>
        <taxon>Bacillota</taxon>
        <taxon>Bacilli</taxon>
        <taxon>Bacillales</taxon>
        <taxon>Paenibacillaceae</taxon>
        <taxon>Paenibacillus</taxon>
    </lineage>
</organism>
<dbReference type="EMBL" id="MYFO01000001">
    <property type="protein sequence ID" value="TFE91900.1"/>
    <property type="molecule type" value="Genomic_DNA"/>
</dbReference>
<evidence type="ECO:0008006" key="3">
    <source>
        <dbReference type="Google" id="ProtNLM"/>
    </source>
</evidence>
<dbReference type="Pfam" id="PF07293">
    <property type="entry name" value="DUF1450"/>
    <property type="match status" value="1"/>
</dbReference>
<dbReference type="OrthoDB" id="2972571at2"/>
<reference evidence="1 2" key="1">
    <citation type="submission" date="2017-03" db="EMBL/GenBank/DDBJ databases">
        <title>Isolation of Levoglucosan Utilizing Bacteria.</title>
        <authorList>
            <person name="Arya A.S."/>
        </authorList>
    </citation>
    <scope>NUCLEOTIDE SEQUENCE [LARGE SCALE GENOMIC DNA]</scope>
    <source>
        <strain evidence="1 2">MEC069</strain>
    </source>
</reference>
<accession>A0A4Y8QAH9</accession>
<proteinExistence type="predicted"/>
<evidence type="ECO:0000313" key="1">
    <source>
        <dbReference type="EMBL" id="TFE91900.1"/>
    </source>
</evidence>
<dbReference type="InterPro" id="IPR009910">
    <property type="entry name" value="DUF1450"/>
</dbReference>